<dbReference type="Gene3D" id="3.40.50.2300">
    <property type="match status" value="2"/>
</dbReference>
<dbReference type="PaxDb" id="1123384-AJ81_02765"/>
<dbReference type="AlphaFoldDB" id="A0A0X1KQ23"/>
<dbReference type="PATRIC" id="fig|1123384.7.peg.545"/>
<evidence type="ECO:0000313" key="9">
    <source>
        <dbReference type="Proteomes" id="UP000077469"/>
    </source>
</evidence>
<reference evidence="8 9" key="1">
    <citation type="submission" date="2014-01" db="EMBL/GenBank/DDBJ databases">
        <title>Genome sequencing of Thermotog hypogea.</title>
        <authorList>
            <person name="Zhang X."/>
            <person name="Alvare G."/>
            <person name="Fristensky B."/>
            <person name="Chen L."/>
            <person name="Suen T."/>
            <person name="Chen Q."/>
            <person name="Ma K."/>
        </authorList>
    </citation>
    <scope>NUCLEOTIDE SEQUENCE [LARGE SCALE GENOMIC DNA]</scope>
    <source>
        <strain evidence="8 9">DSM 11164</strain>
    </source>
</reference>
<keyword evidence="4" id="KW-0732">Signal</keyword>
<keyword evidence="6" id="KW-0449">Lipoprotein</keyword>
<dbReference type="InterPro" id="IPR003760">
    <property type="entry name" value="PnrA-like"/>
</dbReference>
<gene>
    <name evidence="8" type="ORF">AJ81_02765</name>
</gene>
<evidence type="ECO:0000256" key="1">
    <source>
        <dbReference type="ARBA" id="ARBA00004193"/>
    </source>
</evidence>
<organism evidence="8 9">
    <name type="scientific">Pseudothermotoga hypogea DSM 11164 = NBRC 106472</name>
    <dbReference type="NCBI Taxonomy" id="1123384"/>
    <lineage>
        <taxon>Bacteria</taxon>
        <taxon>Thermotogati</taxon>
        <taxon>Thermotogota</taxon>
        <taxon>Thermotogae</taxon>
        <taxon>Thermotogales</taxon>
        <taxon>Thermotogaceae</taxon>
        <taxon>Pseudothermotoga</taxon>
    </lineage>
</organism>
<proteinExistence type="inferred from homology"/>
<accession>A0A0X1KQ23</accession>
<keyword evidence="5" id="KW-0472">Membrane</keyword>
<dbReference type="KEGG" id="phy:AJ81_02765"/>
<evidence type="ECO:0000259" key="7">
    <source>
        <dbReference type="Pfam" id="PF02608"/>
    </source>
</evidence>
<evidence type="ECO:0000256" key="2">
    <source>
        <dbReference type="ARBA" id="ARBA00008610"/>
    </source>
</evidence>
<comment type="subcellular location">
    <subcellularLocation>
        <location evidence="1">Cell membrane</location>
        <topology evidence="1">Lipid-anchor</topology>
    </subcellularLocation>
</comment>
<evidence type="ECO:0000313" key="8">
    <source>
        <dbReference type="EMBL" id="AJC73304.1"/>
    </source>
</evidence>
<sequence length="322" mass="35577">MVFFLICVTTLVHAYSVALLITGEVAGNAIYEMMVAGARRASQDFGFDVKIIEGGYNPARWATLLTSLAASKSYDLIVTFTEGMPKNVENTAKAFPNQKFILMDALAPVLPNVYSVAFKDEEMAYLAGYFAALVTKSRMPRANEQLKIGMIAGDVYPAMMEKMKPAYEKGARDVEPNIQVFFSVVGSWADPSKGAELAQVQYEQGVDVIFLVAGGSGMGAVRKAREMGRYVIGVDSNYIEKDPEVILACALKHADKAIYEVLSKAVRNELKFGTREVWGVREGMIGFTFDDPNYIENVPQEIRSEMLRVYEKLKEGSIQPLP</sequence>
<dbReference type="Pfam" id="PF02608">
    <property type="entry name" value="Bmp"/>
    <property type="match status" value="1"/>
</dbReference>
<comment type="similarity">
    <text evidence="2">Belongs to the BMP lipoprotein family.</text>
</comment>
<evidence type="ECO:0000256" key="3">
    <source>
        <dbReference type="ARBA" id="ARBA00022475"/>
    </source>
</evidence>
<dbReference type="Proteomes" id="UP000077469">
    <property type="component" value="Chromosome"/>
</dbReference>
<dbReference type="SUPFAM" id="SSF53822">
    <property type="entry name" value="Periplasmic binding protein-like I"/>
    <property type="match status" value="1"/>
</dbReference>
<name>A0A0X1KQ23_9THEM</name>
<evidence type="ECO:0000256" key="6">
    <source>
        <dbReference type="ARBA" id="ARBA00023288"/>
    </source>
</evidence>
<evidence type="ECO:0000256" key="4">
    <source>
        <dbReference type="ARBA" id="ARBA00022729"/>
    </source>
</evidence>
<dbReference type="PANTHER" id="PTHR34296">
    <property type="entry name" value="TRANSCRIPTIONAL ACTIVATOR PROTEIN MED"/>
    <property type="match status" value="1"/>
</dbReference>
<dbReference type="InterPro" id="IPR050957">
    <property type="entry name" value="BMP_lipoprotein"/>
</dbReference>
<evidence type="ECO:0000256" key="5">
    <source>
        <dbReference type="ARBA" id="ARBA00023136"/>
    </source>
</evidence>
<keyword evidence="3" id="KW-1003">Cell membrane</keyword>
<feature type="domain" description="ABC transporter substrate-binding protein PnrA-like" evidence="7">
    <location>
        <begin position="16"/>
        <end position="309"/>
    </location>
</feature>
<dbReference type="InterPro" id="IPR028082">
    <property type="entry name" value="Peripla_BP_I"/>
</dbReference>
<dbReference type="GO" id="GO:0005886">
    <property type="term" value="C:plasma membrane"/>
    <property type="evidence" value="ECO:0007669"/>
    <property type="project" value="UniProtKB-SubCell"/>
</dbReference>
<dbReference type="EMBL" id="CP007141">
    <property type="protein sequence ID" value="AJC73304.1"/>
    <property type="molecule type" value="Genomic_DNA"/>
</dbReference>
<dbReference type="PANTHER" id="PTHR34296:SF2">
    <property type="entry name" value="ABC TRANSPORTER GUANOSINE-BINDING PROTEIN NUPN"/>
    <property type="match status" value="1"/>
</dbReference>
<protein>
    <submittedName>
        <fullName evidence="8">Membrane protein</fullName>
    </submittedName>
</protein>
<keyword evidence="9" id="KW-1185">Reference proteome</keyword>
<dbReference type="STRING" id="1123384.AJ81_02765"/>